<feature type="compositionally biased region" description="Polar residues" evidence="1">
    <location>
        <begin position="90"/>
        <end position="100"/>
    </location>
</feature>
<reference evidence="2 3" key="1">
    <citation type="submission" date="2016-10" db="EMBL/GenBank/DDBJ databases">
        <authorList>
            <person name="de Groot N.N."/>
        </authorList>
    </citation>
    <scope>NUCLEOTIDE SEQUENCE [LARGE SCALE GENOMIC DNA]</scope>
    <source>
        <strain evidence="2 3">CGMCC 1.10457</strain>
    </source>
</reference>
<name>A0A1I6L130_9EURY</name>
<evidence type="ECO:0000313" key="2">
    <source>
        <dbReference type="EMBL" id="SFR97151.1"/>
    </source>
</evidence>
<keyword evidence="3" id="KW-1185">Reference proteome</keyword>
<dbReference type="STRING" id="767519.SAMN05216559_1788"/>
<protein>
    <submittedName>
        <fullName evidence="2">Uncharacterized protein</fullName>
    </submittedName>
</protein>
<gene>
    <name evidence="2" type="ORF">SAMN05216559_1788</name>
</gene>
<dbReference type="Proteomes" id="UP000199062">
    <property type="component" value="Unassembled WGS sequence"/>
</dbReference>
<accession>A0A1I6L130</accession>
<feature type="region of interest" description="Disordered" evidence="1">
    <location>
        <begin position="1"/>
        <end position="26"/>
    </location>
</feature>
<proteinExistence type="predicted"/>
<organism evidence="2 3">
    <name type="scientific">Halomicrobium zhouii</name>
    <dbReference type="NCBI Taxonomy" id="767519"/>
    <lineage>
        <taxon>Archaea</taxon>
        <taxon>Methanobacteriati</taxon>
        <taxon>Methanobacteriota</taxon>
        <taxon>Stenosarchaea group</taxon>
        <taxon>Halobacteria</taxon>
        <taxon>Halobacteriales</taxon>
        <taxon>Haloarculaceae</taxon>
        <taxon>Halomicrobium</taxon>
    </lineage>
</organism>
<evidence type="ECO:0000256" key="1">
    <source>
        <dbReference type="SAM" id="MobiDB-lite"/>
    </source>
</evidence>
<feature type="compositionally biased region" description="Basic and acidic residues" evidence="1">
    <location>
        <begin position="9"/>
        <end position="22"/>
    </location>
</feature>
<sequence>MRYYIGVDTEERMSHNESKHVQTELSEDEYERFRTFAEEHGLSLEEAGHESVLEWIERQQQADPNDRAFTVLDELDSDRARRQHRRTHGPRTTSSTNGTGVTRPSRSPTTHPPRPDSDG</sequence>
<dbReference type="EMBL" id="FOZK01000002">
    <property type="protein sequence ID" value="SFR97151.1"/>
    <property type="molecule type" value="Genomic_DNA"/>
</dbReference>
<evidence type="ECO:0000313" key="3">
    <source>
        <dbReference type="Proteomes" id="UP000199062"/>
    </source>
</evidence>
<dbReference type="AlphaFoldDB" id="A0A1I6L130"/>
<feature type="region of interest" description="Disordered" evidence="1">
    <location>
        <begin position="72"/>
        <end position="119"/>
    </location>
</feature>